<dbReference type="Pfam" id="PF03781">
    <property type="entry name" value="FGE-sulfatase"/>
    <property type="match status" value="1"/>
</dbReference>
<feature type="domain" description="Sulfatase-modifying factor enzyme-like" evidence="1">
    <location>
        <begin position="52"/>
        <end position="241"/>
    </location>
</feature>
<comment type="caution">
    <text evidence="2">The sequence shown here is derived from an EMBL/GenBank/DDBJ whole genome shotgun (WGS) entry which is preliminary data.</text>
</comment>
<keyword evidence="3" id="KW-1185">Reference proteome</keyword>
<organism evidence="2 3">
    <name type="scientific">Undibacterium arcticum</name>
    <dbReference type="NCBI Taxonomy" id="1762892"/>
    <lineage>
        <taxon>Bacteria</taxon>
        <taxon>Pseudomonadati</taxon>
        <taxon>Pseudomonadota</taxon>
        <taxon>Betaproteobacteria</taxon>
        <taxon>Burkholderiales</taxon>
        <taxon>Oxalobacteraceae</taxon>
        <taxon>Undibacterium</taxon>
    </lineage>
</organism>
<dbReference type="InterPro" id="IPR005532">
    <property type="entry name" value="SUMF_dom"/>
</dbReference>
<dbReference type="SUPFAM" id="SSF56436">
    <property type="entry name" value="C-type lectin-like"/>
    <property type="match status" value="1"/>
</dbReference>
<evidence type="ECO:0000259" key="1">
    <source>
        <dbReference type="Pfam" id="PF03781"/>
    </source>
</evidence>
<dbReference type="EMBL" id="JBHRTP010000012">
    <property type="protein sequence ID" value="MFC3107391.1"/>
    <property type="molecule type" value="Genomic_DNA"/>
</dbReference>
<accession>A0ABV7EZJ7</accession>
<dbReference type="Gene3D" id="3.90.1580.10">
    <property type="entry name" value="paralog of FGE (formylglycine-generating enzyme)"/>
    <property type="match status" value="1"/>
</dbReference>
<protein>
    <submittedName>
        <fullName evidence="2">SUMF1/EgtB/PvdO family nonheme iron enzyme</fullName>
    </submittedName>
</protein>
<evidence type="ECO:0000313" key="2">
    <source>
        <dbReference type="EMBL" id="MFC3107391.1"/>
    </source>
</evidence>
<proteinExistence type="predicted"/>
<dbReference type="Proteomes" id="UP001595530">
    <property type="component" value="Unassembled WGS sequence"/>
</dbReference>
<dbReference type="InterPro" id="IPR016187">
    <property type="entry name" value="CTDL_fold"/>
</dbReference>
<name>A0ABV7EZJ7_9BURK</name>
<dbReference type="RefSeq" id="WP_390331046.1">
    <property type="nucleotide sequence ID" value="NZ_JBHRTP010000012.1"/>
</dbReference>
<gene>
    <name evidence="2" type="ORF">ACFOFO_05365</name>
</gene>
<dbReference type="InterPro" id="IPR042095">
    <property type="entry name" value="SUMF_sf"/>
</dbReference>
<reference evidence="3" key="1">
    <citation type="journal article" date="2019" name="Int. J. Syst. Evol. Microbiol.">
        <title>The Global Catalogue of Microorganisms (GCM) 10K type strain sequencing project: providing services to taxonomists for standard genome sequencing and annotation.</title>
        <authorList>
            <consortium name="The Broad Institute Genomics Platform"/>
            <consortium name="The Broad Institute Genome Sequencing Center for Infectious Disease"/>
            <person name="Wu L."/>
            <person name="Ma J."/>
        </authorList>
    </citation>
    <scope>NUCLEOTIDE SEQUENCE [LARGE SCALE GENOMIC DNA]</scope>
    <source>
        <strain evidence="3">KCTC 42986</strain>
    </source>
</reference>
<evidence type="ECO:0000313" key="3">
    <source>
        <dbReference type="Proteomes" id="UP001595530"/>
    </source>
</evidence>
<sequence>MNTATTAETVAVAAVEQSLFVTVPDVTLPNGVTVPSFQVGQYLCTEDENNQAAVSATGVPWVEINYHDAKSACEAAGFKLITELQYLAIAHDIANQDINWTGGKVGEGALFQGLRNDTVDEAQPGNFEPEDPDERRWFELSNGERIYDISGNAFSWVFDNVQGDDGGLVAKPFAADSASIATAPFPSMEKGTGWRPDAGRDWSGRALVRGGCWGSDDRAGAFVLGYGWPGCDDGYVGFRCTKPSSGL</sequence>